<dbReference type="RefSeq" id="WP_225270028.1">
    <property type="nucleotide sequence ID" value="NZ_CP084058.1"/>
</dbReference>
<proteinExistence type="predicted"/>
<organism evidence="1">
    <name type="scientific">Nonomuraea gerenzanensis</name>
    <dbReference type="NCBI Taxonomy" id="93944"/>
    <lineage>
        <taxon>Bacteria</taxon>
        <taxon>Bacillati</taxon>
        <taxon>Actinomycetota</taxon>
        <taxon>Actinomycetes</taxon>
        <taxon>Streptosporangiales</taxon>
        <taxon>Streptosporangiaceae</taxon>
        <taxon>Nonomuraea</taxon>
    </lineage>
</organism>
<protein>
    <submittedName>
        <fullName evidence="1">Uncharacterized protein</fullName>
    </submittedName>
</protein>
<sequence>MNVSEKNARTITLELTEDEVQELHSLIVFYPVKSSESPSDKYYKLSSKYSDAFYNLKIGYGKRADYIR</sequence>
<dbReference type="EMBL" id="LT559118">
    <property type="protein sequence ID" value="SBO90591.1"/>
    <property type="molecule type" value="Genomic_DNA"/>
</dbReference>
<gene>
    <name evidence="1" type="ORF">BN4615_P105</name>
</gene>
<name>A0A1M4DVL7_9ACTN</name>
<dbReference type="AlphaFoldDB" id="A0A1M4DVL7"/>
<reference evidence="1" key="1">
    <citation type="submission" date="2016-04" db="EMBL/GenBank/DDBJ databases">
        <authorList>
            <person name="Evans L.H."/>
            <person name="Alamgir A."/>
            <person name="Owens N."/>
            <person name="Weber N.D."/>
            <person name="Virtaneva K."/>
            <person name="Barbian K."/>
            <person name="Babar A."/>
            <person name="Rosenke K."/>
        </authorList>
    </citation>
    <scope>NUCLEOTIDE SEQUENCE</scope>
    <source>
        <strain evidence="1">Nono1</strain>
    </source>
</reference>
<evidence type="ECO:0000313" key="1">
    <source>
        <dbReference type="EMBL" id="SBO90591.1"/>
    </source>
</evidence>
<accession>A0A1M4DVL7</accession>